<proteinExistence type="predicted"/>
<accession>A0A6C0J6Y4</accession>
<dbReference type="AlphaFoldDB" id="A0A6C0J6Y4"/>
<organism evidence="1">
    <name type="scientific">viral metagenome</name>
    <dbReference type="NCBI Taxonomy" id="1070528"/>
    <lineage>
        <taxon>unclassified sequences</taxon>
        <taxon>metagenomes</taxon>
        <taxon>organismal metagenomes</taxon>
    </lineage>
</organism>
<reference evidence="1" key="1">
    <citation type="journal article" date="2020" name="Nature">
        <title>Giant virus diversity and host interactions through global metagenomics.</title>
        <authorList>
            <person name="Schulz F."/>
            <person name="Roux S."/>
            <person name="Paez-Espino D."/>
            <person name="Jungbluth S."/>
            <person name="Walsh D.A."/>
            <person name="Denef V.J."/>
            <person name="McMahon K.D."/>
            <person name="Konstantinidis K.T."/>
            <person name="Eloe-Fadrosh E.A."/>
            <person name="Kyrpides N.C."/>
            <person name="Woyke T."/>
        </authorList>
    </citation>
    <scope>NUCLEOTIDE SEQUENCE</scope>
    <source>
        <strain evidence="1">GVMAG-M-3300025860-20</strain>
    </source>
</reference>
<evidence type="ECO:0000313" key="1">
    <source>
        <dbReference type="EMBL" id="QHU00630.1"/>
    </source>
</evidence>
<protein>
    <submittedName>
        <fullName evidence="1">Uncharacterized protein</fullName>
    </submittedName>
</protein>
<sequence length="233" mass="26580">MTQWGVAIPKCFLDHILSEGYIPGEHLFAIKLTSPYNNLCNYYPVIDTFMNNEHLVISERINSSLNLIDDIYIETQILNSDDIVKLFYSDVTVTLQAYNESFGAIMDAKDKLTDLCISIRLLNAGNIIYLENEPILVVSIINSETKENINTILTYTNNIDSEIKIKLDFKETIESQTIKLKAKHKAELEARGFKGEGHAIGGQKREYNPSKAREARMEWLERLDKKVSKSNKS</sequence>
<name>A0A6C0J6Y4_9ZZZZ</name>
<dbReference type="EMBL" id="MN740328">
    <property type="protein sequence ID" value="QHU00630.1"/>
    <property type="molecule type" value="Genomic_DNA"/>
</dbReference>